<feature type="region of interest" description="Disordered" evidence="1">
    <location>
        <begin position="288"/>
        <end position="318"/>
    </location>
</feature>
<organism evidence="5 6">
    <name type="scientific">Diplodia corticola</name>
    <dbReference type="NCBI Taxonomy" id="236234"/>
    <lineage>
        <taxon>Eukaryota</taxon>
        <taxon>Fungi</taxon>
        <taxon>Dikarya</taxon>
        <taxon>Ascomycota</taxon>
        <taxon>Pezizomycotina</taxon>
        <taxon>Dothideomycetes</taxon>
        <taxon>Dothideomycetes incertae sedis</taxon>
        <taxon>Botryosphaeriales</taxon>
        <taxon>Botryosphaeriaceae</taxon>
        <taxon>Diplodia</taxon>
    </lineage>
</organism>
<reference evidence="5 6" key="1">
    <citation type="submission" date="2016-10" db="EMBL/GenBank/DDBJ databases">
        <title>Proteomics and genomics reveal pathogen-plant mechanisms compatible with a hemibiotrophic lifestyle of Diplodia corticola.</title>
        <authorList>
            <person name="Fernandes I."/>
            <person name="De Jonge R."/>
            <person name="Van De Peer Y."/>
            <person name="Devreese B."/>
            <person name="Alves A."/>
            <person name="Esteves A.C."/>
        </authorList>
    </citation>
    <scope>NUCLEOTIDE SEQUENCE [LARGE SCALE GENOMIC DNA]</scope>
    <source>
        <strain evidence="5 6">CBS 112549</strain>
    </source>
</reference>
<evidence type="ECO:0000256" key="1">
    <source>
        <dbReference type="SAM" id="MobiDB-lite"/>
    </source>
</evidence>
<gene>
    <name evidence="5" type="ORF">BKCO1_2700071</name>
</gene>
<feature type="region of interest" description="Disordered" evidence="1">
    <location>
        <begin position="632"/>
        <end position="723"/>
    </location>
</feature>
<feature type="compositionally biased region" description="Basic and acidic residues" evidence="1">
    <location>
        <begin position="51"/>
        <end position="61"/>
    </location>
</feature>
<comment type="caution">
    <text evidence="5">The sequence shown here is derived from an EMBL/GenBank/DDBJ whole genome shotgun (WGS) entry which is preliminary data.</text>
</comment>
<dbReference type="GeneID" id="31013865"/>
<feature type="domain" description="DUF7029" evidence="3">
    <location>
        <begin position="114"/>
        <end position="212"/>
    </location>
</feature>
<dbReference type="EMBL" id="MNUE01000027">
    <property type="protein sequence ID" value="OJD33823.1"/>
    <property type="molecule type" value="Genomic_DNA"/>
</dbReference>
<dbReference type="InterPro" id="IPR055647">
    <property type="entry name" value="DUF7223"/>
</dbReference>
<dbReference type="AlphaFoldDB" id="A0A1J9RZQ1"/>
<feature type="region of interest" description="Disordered" evidence="1">
    <location>
        <begin position="38"/>
        <end position="62"/>
    </location>
</feature>
<dbReference type="Proteomes" id="UP000183809">
    <property type="component" value="Unassembled WGS sequence"/>
</dbReference>
<evidence type="ECO:0000313" key="5">
    <source>
        <dbReference type="EMBL" id="OJD33823.1"/>
    </source>
</evidence>
<feature type="compositionally biased region" description="Polar residues" evidence="1">
    <location>
        <begin position="288"/>
        <end position="305"/>
    </location>
</feature>
<keyword evidence="2" id="KW-0732">Signal</keyword>
<dbReference type="STRING" id="236234.A0A1J9RZQ1"/>
<protein>
    <submittedName>
        <fullName evidence="5">Apple protein</fullName>
    </submittedName>
</protein>
<evidence type="ECO:0000256" key="2">
    <source>
        <dbReference type="SAM" id="SignalP"/>
    </source>
</evidence>
<feature type="compositionally biased region" description="Acidic residues" evidence="1">
    <location>
        <begin position="662"/>
        <end position="718"/>
    </location>
</feature>
<dbReference type="RefSeq" id="XP_020130083.1">
    <property type="nucleotide sequence ID" value="XM_020273604.1"/>
</dbReference>
<dbReference type="Pfam" id="PF22974">
    <property type="entry name" value="DUF7029"/>
    <property type="match status" value="1"/>
</dbReference>
<evidence type="ECO:0000259" key="3">
    <source>
        <dbReference type="Pfam" id="PF22974"/>
    </source>
</evidence>
<evidence type="ECO:0000259" key="4">
    <source>
        <dbReference type="Pfam" id="PF23865"/>
    </source>
</evidence>
<dbReference type="InterPro" id="IPR054293">
    <property type="entry name" value="DUF7029"/>
</dbReference>
<feature type="chain" id="PRO_5009656918" evidence="2">
    <location>
        <begin position="33"/>
        <end position="906"/>
    </location>
</feature>
<sequence length="906" mass="99431">MQSKDLFCLQLTIMRHAASLSLLAAVLPGVSSVVLANGDTEGSLGDAGAEPVRDRTRRSESSPRTILLPDIHWDHDTHSLEHVTPIPPGSPVPLFYTASDKHPDGSLYVSSFTPTFNHTTVVLDHTDRISTVAYDTDSGDLKIDFNCPQAYSAAVDSWLDTENPLLLITYTPDCGNHESGERCFFEATNVDTGGDDLSLTVSGHPQDYPNVVEGVSIEWGSMVPPSPQSDTDCGAAVDPVNGLPTACLGPDFDHDLDEKMGYSDLTEFEWADDATREAPDLELHSAGLSTNNTAADADDLSSTTPDARRLRRRREEPPRALSKRLLGWRWLDQSFQSQYDFKIPSKQKPPRGTTIVHQPWKNSIRLFNQQVAKSRTKSKPGFTGLFNVYCVDCGAEVSFGVKGAVKSSRWGGGLEEAWVETDVKLKMGMQIGIEAGAELSDRRPQRELFTLPISGVTLPGLLEMGPALSVGIDYKWKAAAYGTVLAGAQYSLPLSTFRYDFLTGHEKYEGWFPQFDPKLEAKGAIMLSAEVGLPVTLKLHITALQRSFDTSLGIVDRPSLKFVAQAAAEISSGSGNAIDGGFTNINGCTGISTRMSWKNEVYVKAKLKSIKPLLNGLNRRFPIKNTGKELTRACIPLGKQPGPKEDKPKPKQSTPKVQAGDDTQDDAEEEEPEDDAEDEEEEGPDDGDEEGEDEEEEEEGEPEDDAADDDDEENDEVVSYDSDIIRSSPYKTKDKTFTWLVNAADGVQLLGCVDDNFYIDSRMNETDLDKCNELNEFEEDDLVATSSAELLYYYGDTMDSIGVSRLRKGSGRKIPGSAIHVLLVKTKSGYIARDDYRDEYYPVSCTYKDKSRPEKVFVVSDVAKGIKTLQSAEAVNTITGGAVSKCRALNLEIGNTDYEEYLGELD</sequence>
<dbReference type="Pfam" id="PF23865">
    <property type="entry name" value="DUF7223"/>
    <property type="match status" value="1"/>
</dbReference>
<evidence type="ECO:0000313" key="6">
    <source>
        <dbReference type="Proteomes" id="UP000183809"/>
    </source>
</evidence>
<name>A0A1J9RZQ1_9PEZI</name>
<dbReference type="OrthoDB" id="160645at2759"/>
<feature type="signal peptide" evidence="2">
    <location>
        <begin position="1"/>
        <end position="32"/>
    </location>
</feature>
<feature type="domain" description="DUF7223" evidence="4">
    <location>
        <begin position="387"/>
        <end position="570"/>
    </location>
</feature>
<accession>A0A1J9RZQ1</accession>
<proteinExistence type="predicted"/>
<keyword evidence="6" id="KW-1185">Reference proteome</keyword>